<evidence type="ECO:0000313" key="2">
    <source>
        <dbReference type="EMBL" id="MCL6683282.1"/>
    </source>
</evidence>
<proteinExistence type="predicted"/>
<sequence length="111" mass="11675">MIGLILMALAAPAMDPAVAATVRYDSIACRTVKEGPAGRCQLALVPRGDGKISAYATAADGHQRIIYFQKGVAKFTDAGGRLEVERNGETTIIRVGGAEVYEVPDRLVAGD</sequence>
<keyword evidence="1" id="KW-0732">Signal</keyword>
<dbReference type="RefSeq" id="WP_249847217.1">
    <property type="nucleotide sequence ID" value="NZ_JAMGBD010000001.1"/>
</dbReference>
<name>A0ABT0RKV4_9SPHN</name>
<organism evidence="2 3">
    <name type="scientific">Sphingomonas alba</name>
    <dbReference type="NCBI Taxonomy" id="2908208"/>
    <lineage>
        <taxon>Bacteria</taxon>
        <taxon>Pseudomonadati</taxon>
        <taxon>Pseudomonadota</taxon>
        <taxon>Alphaproteobacteria</taxon>
        <taxon>Sphingomonadales</taxon>
        <taxon>Sphingomonadaceae</taxon>
        <taxon>Sphingomonas</taxon>
    </lineage>
</organism>
<feature type="chain" id="PRO_5045562219" evidence="1">
    <location>
        <begin position="20"/>
        <end position="111"/>
    </location>
</feature>
<protein>
    <submittedName>
        <fullName evidence="2">Uncharacterized protein</fullName>
    </submittedName>
</protein>
<feature type="signal peptide" evidence="1">
    <location>
        <begin position="1"/>
        <end position="19"/>
    </location>
</feature>
<dbReference type="EMBL" id="JAMGBD010000001">
    <property type="protein sequence ID" value="MCL6683282.1"/>
    <property type="molecule type" value="Genomic_DNA"/>
</dbReference>
<comment type="caution">
    <text evidence="2">The sequence shown here is derived from an EMBL/GenBank/DDBJ whole genome shotgun (WGS) entry which is preliminary data.</text>
</comment>
<dbReference type="Proteomes" id="UP001165363">
    <property type="component" value="Unassembled WGS sequence"/>
</dbReference>
<evidence type="ECO:0000313" key="3">
    <source>
        <dbReference type="Proteomes" id="UP001165363"/>
    </source>
</evidence>
<evidence type="ECO:0000256" key="1">
    <source>
        <dbReference type="SAM" id="SignalP"/>
    </source>
</evidence>
<gene>
    <name evidence="2" type="ORF">LZ536_05120</name>
</gene>
<reference evidence="2" key="1">
    <citation type="submission" date="2022-05" db="EMBL/GenBank/DDBJ databases">
        <authorList>
            <person name="Jo J.-H."/>
            <person name="Im W.-T."/>
        </authorList>
    </citation>
    <scope>NUCLEOTIDE SEQUENCE</scope>
    <source>
        <strain evidence="2">SE158</strain>
    </source>
</reference>
<keyword evidence="3" id="KW-1185">Reference proteome</keyword>
<accession>A0ABT0RKV4</accession>